<evidence type="ECO:0000313" key="2">
    <source>
        <dbReference type="WBParaSite" id="SMUV_0000710801-mRNA-1"/>
    </source>
</evidence>
<name>A0A0N5AQY1_9BILA</name>
<proteinExistence type="predicted"/>
<organism evidence="1 2">
    <name type="scientific">Syphacia muris</name>
    <dbReference type="NCBI Taxonomy" id="451379"/>
    <lineage>
        <taxon>Eukaryota</taxon>
        <taxon>Metazoa</taxon>
        <taxon>Ecdysozoa</taxon>
        <taxon>Nematoda</taxon>
        <taxon>Chromadorea</taxon>
        <taxon>Rhabditida</taxon>
        <taxon>Spirurina</taxon>
        <taxon>Oxyuridomorpha</taxon>
        <taxon>Oxyuroidea</taxon>
        <taxon>Oxyuridae</taxon>
        <taxon>Syphacia</taxon>
    </lineage>
</organism>
<protein>
    <submittedName>
        <fullName evidence="2">Uncharacterized protein</fullName>
    </submittedName>
</protein>
<dbReference type="WBParaSite" id="SMUV_0000710801-mRNA-1">
    <property type="protein sequence ID" value="SMUV_0000710801-mRNA-1"/>
    <property type="gene ID" value="SMUV_0000710801"/>
</dbReference>
<keyword evidence="1" id="KW-1185">Reference proteome</keyword>
<dbReference type="Proteomes" id="UP000046393">
    <property type="component" value="Unplaced"/>
</dbReference>
<sequence>MMNELQKQQKPQLYVHLEVLLVPPAAASAAAAALSFVAVIDAIIATTNLGSSSFRSFESFHNAKTPTKLRMDSA</sequence>
<accession>A0A0N5AQY1</accession>
<reference evidence="2" key="1">
    <citation type="submission" date="2017-02" db="UniProtKB">
        <authorList>
            <consortium name="WormBaseParasite"/>
        </authorList>
    </citation>
    <scope>IDENTIFICATION</scope>
</reference>
<evidence type="ECO:0000313" key="1">
    <source>
        <dbReference type="Proteomes" id="UP000046393"/>
    </source>
</evidence>
<dbReference type="AlphaFoldDB" id="A0A0N5AQY1"/>